<accession>A0A6I1GR65</accession>
<dbReference type="RefSeq" id="WP_152234223.1">
    <property type="nucleotide sequence ID" value="NZ_JBHSKZ010000009.1"/>
</dbReference>
<protein>
    <recommendedName>
        <fullName evidence="4">DUF4064 domain-containing protein</fullName>
    </recommendedName>
</protein>
<evidence type="ECO:0000313" key="3">
    <source>
        <dbReference type="Proteomes" id="UP000441772"/>
    </source>
</evidence>
<sequence length="160" mass="17384">MTSKMNNYMRARAKANERSPYSKRTPERVIMCIGAVYSVAMAVFFALAYGGLIPGMEDAAQASSQTLQALTRNASNTALVIFYVIVTAAVAAATVVVAVRFVKPGLRNGKVIGWMIFTLVYSMITADTIGLLAFGIAFGLYMTRDWQLIKAVMAAKKPQK</sequence>
<organism evidence="2 3">
    <name type="scientific">Bifidobacterium leontopitheci</name>
    <dbReference type="NCBI Taxonomy" id="2650774"/>
    <lineage>
        <taxon>Bacteria</taxon>
        <taxon>Bacillati</taxon>
        <taxon>Actinomycetota</taxon>
        <taxon>Actinomycetes</taxon>
        <taxon>Bifidobacteriales</taxon>
        <taxon>Bifidobacteriaceae</taxon>
        <taxon>Bifidobacterium</taxon>
    </lineage>
</organism>
<dbReference type="EMBL" id="WBVT01000009">
    <property type="protein sequence ID" value="KAB7790618.1"/>
    <property type="molecule type" value="Genomic_DNA"/>
</dbReference>
<evidence type="ECO:0000313" key="2">
    <source>
        <dbReference type="EMBL" id="KAB7790618.1"/>
    </source>
</evidence>
<gene>
    <name evidence="2" type="ORF">F7D09_0871</name>
</gene>
<keyword evidence="1" id="KW-1133">Transmembrane helix</keyword>
<comment type="caution">
    <text evidence="2">The sequence shown here is derived from an EMBL/GenBank/DDBJ whole genome shotgun (WGS) entry which is preliminary data.</text>
</comment>
<keyword evidence="3" id="KW-1185">Reference proteome</keyword>
<keyword evidence="1" id="KW-0812">Transmembrane</keyword>
<evidence type="ECO:0000256" key="1">
    <source>
        <dbReference type="SAM" id="Phobius"/>
    </source>
</evidence>
<proteinExistence type="predicted"/>
<feature type="transmembrane region" description="Helical" evidence="1">
    <location>
        <begin position="80"/>
        <end position="102"/>
    </location>
</feature>
<reference evidence="2 3" key="1">
    <citation type="submission" date="2019-09" db="EMBL/GenBank/DDBJ databases">
        <title>Characterization of the phylogenetic diversity of two novel species belonging to the genus Bifidobacterium: Bifidobacterium cebidarum sp. nov. and Bifidobacterium leontopitheci sp. nov.</title>
        <authorList>
            <person name="Lugli G.A."/>
            <person name="Duranti S."/>
            <person name="Milani C."/>
            <person name="Turroni F."/>
            <person name="Ventura M."/>
        </authorList>
    </citation>
    <scope>NUCLEOTIDE SEQUENCE [LARGE SCALE GENOMIC DNA]</scope>
    <source>
        <strain evidence="2 3">LMG 31471</strain>
    </source>
</reference>
<feature type="transmembrane region" description="Helical" evidence="1">
    <location>
        <begin position="29"/>
        <end position="49"/>
    </location>
</feature>
<feature type="transmembrane region" description="Helical" evidence="1">
    <location>
        <begin position="114"/>
        <end position="141"/>
    </location>
</feature>
<name>A0A6I1GR65_9BIFI</name>
<keyword evidence="1" id="KW-0472">Membrane</keyword>
<dbReference type="Proteomes" id="UP000441772">
    <property type="component" value="Unassembled WGS sequence"/>
</dbReference>
<evidence type="ECO:0008006" key="4">
    <source>
        <dbReference type="Google" id="ProtNLM"/>
    </source>
</evidence>
<dbReference type="AlphaFoldDB" id="A0A6I1GR65"/>